<organism evidence="6 7">
    <name type="scientific">Andreprevotia lacus DSM 23236</name>
    <dbReference type="NCBI Taxonomy" id="1121001"/>
    <lineage>
        <taxon>Bacteria</taxon>
        <taxon>Pseudomonadati</taxon>
        <taxon>Pseudomonadota</taxon>
        <taxon>Betaproteobacteria</taxon>
        <taxon>Neisseriales</taxon>
        <taxon>Chitinibacteraceae</taxon>
        <taxon>Andreprevotia</taxon>
    </lineage>
</organism>
<evidence type="ECO:0000313" key="6">
    <source>
        <dbReference type="EMBL" id="SMC28805.1"/>
    </source>
</evidence>
<reference evidence="6 7" key="1">
    <citation type="submission" date="2017-04" db="EMBL/GenBank/DDBJ databases">
        <authorList>
            <person name="Afonso C.L."/>
            <person name="Miller P.J."/>
            <person name="Scott M.A."/>
            <person name="Spackman E."/>
            <person name="Goraichik I."/>
            <person name="Dimitrov K.M."/>
            <person name="Suarez D.L."/>
            <person name="Swayne D.E."/>
        </authorList>
    </citation>
    <scope>NUCLEOTIDE SEQUENCE [LARGE SCALE GENOMIC DNA]</scope>
    <source>
        <strain evidence="6 7">DSM 23236</strain>
    </source>
</reference>
<evidence type="ECO:0000256" key="4">
    <source>
        <dbReference type="ARBA" id="ARBA00023136"/>
    </source>
</evidence>
<dbReference type="STRING" id="1121001.SAMN02745857_03424"/>
<keyword evidence="7" id="KW-1185">Reference proteome</keyword>
<evidence type="ECO:0000256" key="1">
    <source>
        <dbReference type="ARBA" id="ARBA00004141"/>
    </source>
</evidence>
<evidence type="ECO:0000256" key="5">
    <source>
        <dbReference type="SAM" id="Phobius"/>
    </source>
</evidence>
<dbReference type="AlphaFoldDB" id="A0A1W1XY52"/>
<dbReference type="Pfam" id="PF09685">
    <property type="entry name" value="MamF_MmsF"/>
    <property type="match status" value="1"/>
</dbReference>
<dbReference type="RefSeq" id="WP_084092377.1">
    <property type="nucleotide sequence ID" value="NZ_FWXD01000025.1"/>
</dbReference>
<keyword evidence="4 5" id="KW-0472">Membrane</keyword>
<feature type="transmembrane region" description="Helical" evidence="5">
    <location>
        <begin position="20"/>
        <end position="39"/>
    </location>
</feature>
<evidence type="ECO:0000256" key="2">
    <source>
        <dbReference type="ARBA" id="ARBA00022692"/>
    </source>
</evidence>
<evidence type="ECO:0000256" key="3">
    <source>
        <dbReference type="ARBA" id="ARBA00022989"/>
    </source>
</evidence>
<gene>
    <name evidence="6" type="ORF">SAMN02745857_03424</name>
</gene>
<dbReference type="Proteomes" id="UP000192761">
    <property type="component" value="Unassembled WGS sequence"/>
</dbReference>
<dbReference type="InterPro" id="IPR019109">
    <property type="entry name" value="MamF_MmsF"/>
</dbReference>
<protein>
    <recommendedName>
        <fullName evidence="8">DUF4870 domain-containing protein</fullName>
    </recommendedName>
</protein>
<sequence length="115" mass="12651">MSDNQTPAPKSANDVNNTIVLIWVLTIFFGFIPSLIFYLTQKDDARVQDQAKEALNWSITATIGYFAGAITSFILIGLLILPVIGLAHLIFCILGAVNGPKTENFRVPFALRLIK</sequence>
<name>A0A1W1XY52_9NEIS</name>
<proteinExistence type="predicted"/>
<dbReference type="EMBL" id="FWXD01000025">
    <property type="protein sequence ID" value="SMC28805.1"/>
    <property type="molecule type" value="Genomic_DNA"/>
</dbReference>
<evidence type="ECO:0008006" key="8">
    <source>
        <dbReference type="Google" id="ProtNLM"/>
    </source>
</evidence>
<evidence type="ECO:0000313" key="7">
    <source>
        <dbReference type="Proteomes" id="UP000192761"/>
    </source>
</evidence>
<feature type="transmembrane region" description="Helical" evidence="5">
    <location>
        <begin position="73"/>
        <end position="97"/>
    </location>
</feature>
<comment type="subcellular location">
    <subcellularLocation>
        <location evidence="1">Membrane</location>
        <topology evidence="1">Multi-pass membrane protein</topology>
    </subcellularLocation>
</comment>
<keyword evidence="2 5" id="KW-0812">Transmembrane</keyword>
<keyword evidence="3 5" id="KW-1133">Transmembrane helix</keyword>
<feature type="transmembrane region" description="Helical" evidence="5">
    <location>
        <begin position="51"/>
        <end position="67"/>
    </location>
</feature>
<dbReference type="OrthoDB" id="9808930at2"/>
<accession>A0A1W1XY52</accession>